<evidence type="ECO:0000256" key="1">
    <source>
        <dbReference type="SAM" id="MobiDB-lite"/>
    </source>
</evidence>
<protein>
    <submittedName>
        <fullName evidence="2">Uncharacterized protein</fullName>
    </submittedName>
</protein>
<evidence type="ECO:0000313" key="2">
    <source>
        <dbReference type="EMBL" id="CAE8663919.1"/>
    </source>
</evidence>
<sequence length="91" mass="9825">MSSPVTAVDNRSMEEARSNTDAAMDSKTNNDSAVTVADGSIVDGKILLSTDLCETSLVMPDRQDGSEVDKRDADTPDNWIKRHPAMVRLTG</sequence>
<dbReference type="Proteomes" id="UP000626109">
    <property type="component" value="Unassembled WGS sequence"/>
</dbReference>
<accession>A0A813J662</accession>
<comment type="caution">
    <text evidence="2">The sequence shown here is derived from an EMBL/GenBank/DDBJ whole genome shotgun (WGS) entry which is preliminary data.</text>
</comment>
<dbReference type="EMBL" id="CAJNNW010019080">
    <property type="protein sequence ID" value="CAE8663919.1"/>
    <property type="molecule type" value="Genomic_DNA"/>
</dbReference>
<feature type="non-terminal residue" evidence="2">
    <location>
        <position position="91"/>
    </location>
</feature>
<evidence type="ECO:0000313" key="3">
    <source>
        <dbReference type="Proteomes" id="UP000626109"/>
    </source>
</evidence>
<gene>
    <name evidence="2" type="ORF">PGLA2088_LOCUS15426</name>
</gene>
<reference evidence="2" key="1">
    <citation type="submission" date="2021-02" db="EMBL/GenBank/DDBJ databases">
        <authorList>
            <person name="Dougan E. K."/>
            <person name="Rhodes N."/>
            <person name="Thang M."/>
            <person name="Chan C."/>
        </authorList>
    </citation>
    <scope>NUCLEOTIDE SEQUENCE</scope>
</reference>
<name>A0A813J662_POLGL</name>
<feature type="region of interest" description="Disordered" evidence="1">
    <location>
        <begin position="1"/>
        <end position="31"/>
    </location>
</feature>
<proteinExistence type="predicted"/>
<dbReference type="AlphaFoldDB" id="A0A813J662"/>
<organism evidence="2 3">
    <name type="scientific">Polarella glacialis</name>
    <name type="common">Dinoflagellate</name>
    <dbReference type="NCBI Taxonomy" id="89957"/>
    <lineage>
        <taxon>Eukaryota</taxon>
        <taxon>Sar</taxon>
        <taxon>Alveolata</taxon>
        <taxon>Dinophyceae</taxon>
        <taxon>Suessiales</taxon>
        <taxon>Suessiaceae</taxon>
        <taxon>Polarella</taxon>
    </lineage>
</organism>